<dbReference type="AlphaFoldDB" id="A0A2J6SX72"/>
<dbReference type="InterPro" id="IPR052360">
    <property type="entry name" value="Transcr_Regulatory_Proteins"/>
</dbReference>
<sequence>MARQGHLRSRNVKKRTRSGCDTCKRRHVKCDENKPVCNNCGSTGFQCDGYCYNTLVQRPATGKNSRTPIPRAHFPIFTRSSLQNGNPPRQETLAQSNQSGNTEQQKTTIEKFENEGNQEHAIPTTLLTMPSLQNHNPPRQENLRLQPSASQTLPQRRTTSIKEHAIPTTLLTMPSLQNHNPPRQENLRLQPSASQTLPQRRTASIKEHAISTTPPTCGLQPSAGLEFKNKREHQYFAVFQESAAAQLSGYCDSSLWDCDILRACHEKQWVVMLVVVIGALHQSLNTLPTHEADSRSHYSFAIQQYRLALGELRTDFEQEHRTESRVRLVLISSLLLTCCETYTGTRDQALTQAKTGIDVLLEWSRQEEPTDDLVDDWSHIRHVASRFPNLEDELLRAFQRLDYQILLYRGFQPNRHIPQFPTIAHQFTSINEAYNFWDLVMRRVLYFHAINNITEQHSASGYEDDNTQASAKAMVYPSHIRVESDKFKATTEQFLRHFNPIFQRSRQEPGTKDYLLANLVMIRVLSRRAVLSQRPSKSELYSDYFLLDYQKVIQLARELINDPKTTLKKAIFGFDIILSISIFSLSRLCREPGIRRQAIDLLHRCPQRKGWFNSLVFAKASEWLMHREEERMVNGKMETRQGNCSVLL</sequence>
<keyword evidence="1" id="KW-0479">Metal-binding</keyword>
<evidence type="ECO:0000256" key="1">
    <source>
        <dbReference type="ARBA" id="ARBA00022723"/>
    </source>
</evidence>
<dbReference type="PROSITE" id="PS50048">
    <property type="entry name" value="ZN2_CY6_FUNGAL_2"/>
    <property type="match status" value="1"/>
</dbReference>
<dbReference type="SUPFAM" id="SSF57701">
    <property type="entry name" value="Zn2/Cys6 DNA-binding domain"/>
    <property type="match status" value="1"/>
</dbReference>
<reference evidence="9 10" key="1">
    <citation type="submission" date="2016-04" db="EMBL/GenBank/DDBJ databases">
        <title>A degradative enzymes factory behind the ericoid mycorrhizal symbiosis.</title>
        <authorList>
            <consortium name="DOE Joint Genome Institute"/>
            <person name="Martino E."/>
            <person name="Morin E."/>
            <person name="Grelet G."/>
            <person name="Kuo A."/>
            <person name="Kohler A."/>
            <person name="Daghino S."/>
            <person name="Barry K."/>
            <person name="Choi C."/>
            <person name="Cichocki N."/>
            <person name="Clum A."/>
            <person name="Copeland A."/>
            <person name="Hainaut M."/>
            <person name="Haridas S."/>
            <person name="Labutti K."/>
            <person name="Lindquist E."/>
            <person name="Lipzen A."/>
            <person name="Khouja H.-R."/>
            <person name="Murat C."/>
            <person name="Ohm R."/>
            <person name="Olson A."/>
            <person name="Spatafora J."/>
            <person name="Veneault-Fourrey C."/>
            <person name="Henrissat B."/>
            <person name="Grigoriev I."/>
            <person name="Martin F."/>
            <person name="Perotto S."/>
        </authorList>
    </citation>
    <scope>NUCLEOTIDE SEQUENCE [LARGE SCALE GENOMIC DNA]</scope>
    <source>
        <strain evidence="9 10">E</strain>
    </source>
</reference>
<dbReference type="GO" id="GO:0000981">
    <property type="term" value="F:DNA-binding transcription factor activity, RNA polymerase II-specific"/>
    <property type="evidence" value="ECO:0007669"/>
    <property type="project" value="InterPro"/>
</dbReference>
<feature type="domain" description="Zn(2)-C6 fungal-type" evidence="8">
    <location>
        <begin position="19"/>
        <end position="47"/>
    </location>
</feature>
<evidence type="ECO:0000313" key="9">
    <source>
        <dbReference type="EMBL" id="PMD55341.1"/>
    </source>
</evidence>
<feature type="region of interest" description="Disordered" evidence="7">
    <location>
        <begin position="78"/>
        <end position="107"/>
    </location>
</feature>
<dbReference type="InterPro" id="IPR001138">
    <property type="entry name" value="Zn2Cys6_DnaBD"/>
</dbReference>
<dbReference type="OrthoDB" id="3172332at2759"/>
<evidence type="ECO:0000256" key="4">
    <source>
        <dbReference type="ARBA" id="ARBA00023125"/>
    </source>
</evidence>
<protein>
    <recommendedName>
        <fullName evidence="8">Zn(2)-C6 fungal-type domain-containing protein</fullName>
    </recommendedName>
</protein>
<evidence type="ECO:0000256" key="7">
    <source>
        <dbReference type="SAM" id="MobiDB-lite"/>
    </source>
</evidence>
<organism evidence="9 10">
    <name type="scientific">Hyaloscypha bicolor E</name>
    <dbReference type="NCBI Taxonomy" id="1095630"/>
    <lineage>
        <taxon>Eukaryota</taxon>
        <taxon>Fungi</taxon>
        <taxon>Dikarya</taxon>
        <taxon>Ascomycota</taxon>
        <taxon>Pezizomycotina</taxon>
        <taxon>Leotiomycetes</taxon>
        <taxon>Helotiales</taxon>
        <taxon>Hyaloscyphaceae</taxon>
        <taxon>Hyaloscypha</taxon>
        <taxon>Hyaloscypha bicolor</taxon>
    </lineage>
</organism>
<dbReference type="InParanoid" id="A0A2J6SX72"/>
<keyword evidence="4" id="KW-0238">DNA-binding</keyword>
<dbReference type="Proteomes" id="UP000235371">
    <property type="component" value="Unassembled WGS sequence"/>
</dbReference>
<keyword evidence="2" id="KW-0862">Zinc</keyword>
<name>A0A2J6SX72_9HELO</name>
<evidence type="ECO:0000256" key="5">
    <source>
        <dbReference type="ARBA" id="ARBA00023163"/>
    </source>
</evidence>
<evidence type="ECO:0000256" key="6">
    <source>
        <dbReference type="ARBA" id="ARBA00023242"/>
    </source>
</evidence>
<dbReference type="RefSeq" id="XP_024732245.1">
    <property type="nucleotide sequence ID" value="XM_024870272.1"/>
</dbReference>
<feature type="region of interest" description="Disordered" evidence="7">
    <location>
        <begin position="129"/>
        <end position="157"/>
    </location>
</feature>
<dbReference type="PANTHER" id="PTHR36206">
    <property type="entry name" value="ASPERCRYPTIN BIOSYNTHESIS CLUSTER-SPECIFIC TRANSCRIPTION REGULATOR ATNN-RELATED"/>
    <property type="match status" value="1"/>
</dbReference>
<dbReference type="GO" id="GO:0008270">
    <property type="term" value="F:zinc ion binding"/>
    <property type="evidence" value="ECO:0007669"/>
    <property type="project" value="InterPro"/>
</dbReference>
<evidence type="ECO:0000256" key="2">
    <source>
        <dbReference type="ARBA" id="ARBA00022833"/>
    </source>
</evidence>
<accession>A0A2J6SX72</accession>
<gene>
    <name evidence="9" type="ORF">K444DRAFT_103550</name>
</gene>
<dbReference type="CDD" id="cd00067">
    <property type="entry name" value="GAL4"/>
    <property type="match status" value="1"/>
</dbReference>
<evidence type="ECO:0000259" key="8">
    <source>
        <dbReference type="PROSITE" id="PS50048"/>
    </source>
</evidence>
<evidence type="ECO:0000256" key="3">
    <source>
        <dbReference type="ARBA" id="ARBA00023015"/>
    </source>
</evidence>
<keyword evidence="3" id="KW-0805">Transcription regulation</keyword>
<dbReference type="GeneID" id="36578354"/>
<keyword evidence="6" id="KW-0539">Nucleus</keyword>
<dbReference type="PANTHER" id="PTHR36206:SF4">
    <property type="entry name" value="HYPOTHETICAL CONSERVED PROTEIN (EUROFUNG)-RELATED"/>
    <property type="match status" value="1"/>
</dbReference>
<keyword evidence="5" id="KW-0804">Transcription</keyword>
<proteinExistence type="predicted"/>
<dbReference type="InterPro" id="IPR036864">
    <property type="entry name" value="Zn2-C6_fun-type_DNA-bd_sf"/>
</dbReference>
<dbReference type="EMBL" id="KZ613856">
    <property type="protein sequence ID" value="PMD55341.1"/>
    <property type="molecule type" value="Genomic_DNA"/>
</dbReference>
<keyword evidence="10" id="KW-1185">Reference proteome</keyword>
<dbReference type="SMART" id="SM00066">
    <property type="entry name" value="GAL4"/>
    <property type="match status" value="1"/>
</dbReference>
<dbReference type="GO" id="GO:0003677">
    <property type="term" value="F:DNA binding"/>
    <property type="evidence" value="ECO:0007669"/>
    <property type="project" value="UniProtKB-KW"/>
</dbReference>
<dbReference type="PROSITE" id="PS00463">
    <property type="entry name" value="ZN2_CY6_FUNGAL_1"/>
    <property type="match status" value="1"/>
</dbReference>
<dbReference type="Gene3D" id="4.10.240.10">
    <property type="entry name" value="Zn(2)-C6 fungal-type DNA-binding domain"/>
    <property type="match status" value="1"/>
</dbReference>
<evidence type="ECO:0000313" key="10">
    <source>
        <dbReference type="Proteomes" id="UP000235371"/>
    </source>
</evidence>
<dbReference type="STRING" id="1095630.A0A2J6SX72"/>
<dbReference type="Pfam" id="PF00172">
    <property type="entry name" value="Zn_clus"/>
    <property type="match status" value="1"/>
</dbReference>